<evidence type="ECO:0000313" key="5">
    <source>
        <dbReference type="Proteomes" id="UP000535589"/>
    </source>
</evidence>
<gene>
    <name evidence="4" type="ORF">HGP28_18620</name>
</gene>
<evidence type="ECO:0000256" key="3">
    <source>
        <dbReference type="ARBA" id="ARBA00024356"/>
    </source>
</evidence>
<keyword evidence="5" id="KW-1185">Reference proteome</keyword>
<dbReference type="PANTHER" id="PTHR34106">
    <property type="entry name" value="GLYCOSIDASE"/>
    <property type="match status" value="1"/>
</dbReference>
<dbReference type="InterPro" id="IPR023296">
    <property type="entry name" value="Glyco_hydro_beta-prop_sf"/>
</dbReference>
<evidence type="ECO:0000256" key="2">
    <source>
        <dbReference type="ARBA" id="ARBA00022679"/>
    </source>
</evidence>
<dbReference type="PIRSF" id="PIRSF016202">
    <property type="entry name" value="PH1107"/>
    <property type="match status" value="1"/>
</dbReference>
<protein>
    <submittedName>
        <fullName evidence="4">Glycosylase</fullName>
    </submittedName>
</protein>
<dbReference type="GO" id="GO:0016757">
    <property type="term" value="F:glycosyltransferase activity"/>
    <property type="evidence" value="ECO:0007669"/>
    <property type="project" value="UniProtKB-KW"/>
</dbReference>
<dbReference type="EMBL" id="JABAIK010000034">
    <property type="protein sequence ID" value="NLS14875.1"/>
    <property type="molecule type" value="Genomic_DNA"/>
</dbReference>
<dbReference type="PANTHER" id="PTHR34106:SF1">
    <property type="entry name" value="1,4-BETA-MANNOSYL-N-ACETYLGLUCOSAMINE PHOSPHORYLASE"/>
    <property type="match status" value="1"/>
</dbReference>
<dbReference type="InterPro" id="IPR007184">
    <property type="entry name" value="Mannoside_phosphorylase"/>
</dbReference>
<dbReference type="SUPFAM" id="SSF75005">
    <property type="entry name" value="Arabinanase/levansucrase/invertase"/>
    <property type="match status" value="1"/>
</dbReference>
<name>A0A7X8YIQ6_9VIBR</name>
<comment type="similarity">
    <text evidence="3">Belongs to the glycosyl hydrolase 130 family.</text>
</comment>
<dbReference type="RefSeq" id="WP_168837948.1">
    <property type="nucleotide sequence ID" value="NZ_JABAIK010000034.1"/>
</dbReference>
<keyword evidence="2" id="KW-0808">Transferase</keyword>
<comment type="caution">
    <text evidence="4">The sequence shown here is derived from an EMBL/GenBank/DDBJ whole genome shotgun (WGS) entry which is preliminary data.</text>
</comment>
<dbReference type="CDD" id="cd08993">
    <property type="entry name" value="GH130"/>
    <property type="match status" value="1"/>
</dbReference>
<keyword evidence="1" id="KW-0328">Glycosyltransferase</keyword>
<dbReference type="Proteomes" id="UP000535589">
    <property type="component" value="Unassembled WGS sequence"/>
</dbReference>
<organism evidence="4 5">
    <name type="scientific">Vibrio agarilyticus</name>
    <dbReference type="NCBI Taxonomy" id="2726741"/>
    <lineage>
        <taxon>Bacteria</taxon>
        <taxon>Pseudomonadati</taxon>
        <taxon>Pseudomonadota</taxon>
        <taxon>Gammaproteobacteria</taxon>
        <taxon>Vibrionales</taxon>
        <taxon>Vibrionaceae</taxon>
        <taxon>Vibrio</taxon>
    </lineage>
</organism>
<dbReference type="Pfam" id="PF04041">
    <property type="entry name" value="Glyco_hydro_130"/>
    <property type="match status" value="1"/>
</dbReference>
<evidence type="ECO:0000313" key="4">
    <source>
        <dbReference type="EMBL" id="NLS14875.1"/>
    </source>
</evidence>
<evidence type="ECO:0000256" key="1">
    <source>
        <dbReference type="ARBA" id="ARBA00022676"/>
    </source>
</evidence>
<reference evidence="4 5" key="1">
    <citation type="submission" date="2020-04" db="EMBL/GenBank/DDBJ databases">
        <title>Vibrio sp. SM6, a novel species isolated from seawater.</title>
        <authorList>
            <person name="Wang X."/>
        </authorList>
    </citation>
    <scope>NUCLEOTIDE SEQUENCE [LARGE SCALE GENOMIC DNA]</scope>
    <source>
        <strain evidence="4 5">SM6</strain>
    </source>
</reference>
<proteinExistence type="inferred from homology"/>
<sequence length="332" mass="37319">MNVEIIGASIPNMPWQEKPENEAGVIWRHSENPVIGWNPFPAAARVYNSAVVPFSDGFIGVFRCDYKNGRPHLHVGNSKDGINWEFEHKPIQWVDREGNHFQPSYAYDPRVVKIGDTYYVTWCTDDHGATLGTGMTKDFKTFIRLENACVPFNRNGVLFPRKINGQFVMLNRPSDSGHTPFGDIFLSHSNDMEYWGKHRHVMSKGGDGWWQGTKIGAGPIPIETSEGWLMIYHGVSGTCNGFVYSFGAALLDRDEPWKVLYRTRDYILTPEKEYEVSGFVPNVAFPCAAIADADTGRIAIYYGAADTYTAIAYTTVNDLISELKNNSEVLKS</sequence>
<dbReference type="AlphaFoldDB" id="A0A7X8YIQ6"/>
<dbReference type="Gene3D" id="2.115.10.20">
    <property type="entry name" value="Glycosyl hydrolase domain, family 43"/>
    <property type="match status" value="1"/>
</dbReference>
<accession>A0A7X8YIQ6</accession>